<accession>A0ABV7YGF0</accession>
<evidence type="ECO:0000256" key="4">
    <source>
        <dbReference type="ARBA" id="ARBA00022723"/>
    </source>
</evidence>
<reference evidence="9" key="1">
    <citation type="journal article" date="2019" name="Int. J. Syst. Evol. Microbiol.">
        <title>The Global Catalogue of Microorganisms (GCM) 10K type strain sequencing project: providing services to taxonomists for standard genome sequencing and annotation.</title>
        <authorList>
            <consortium name="The Broad Institute Genomics Platform"/>
            <consortium name="The Broad Institute Genome Sequencing Center for Infectious Disease"/>
            <person name="Wu L."/>
            <person name="Ma J."/>
        </authorList>
    </citation>
    <scope>NUCLEOTIDE SEQUENCE [LARGE SCALE GENOMIC DNA]</scope>
    <source>
        <strain evidence="9">CGMCC 4.7241</strain>
    </source>
</reference>
<evidence type="ECO:0000256" key="5">
    <source>
        <dbReference type="ARBA" id="ARBA00022801"/>
    </source>
</evidence>
<organism evidence="8 9">
    <name type="scientific">Tenggerimyces flavus</name>
    <dbReference type="NCBI Taxonomy" id="1708749"/>
    <lineage>
        <taxon>Bacteria</taxon>
        <taxon>Bacillati</taxon>
        <taxon>Actinomycetota</taxon>
        <taxon>Actinomycetes</taxon>
        <taxon>Propionibacteriales</taxon>
        <taxon>Nocardioidaceae</taxon>
        <taxon>Tenggerimyces</taxon>
    </lineage>
</organism>
<keyword evidence="9" id="KW-1185">Reference proteome</keyword>
<dbReference type="Pfam" id="PF00962">
    <property type="entry name" value="A_deaminase"/>
    <property type="match status" value="1"/>
</dbReference>
<dbReference type="NCBIfam" id="TIGR01430">
    <property type="entry name" value="aden_deam"/>
    <property type="match status" value="1"/>
</dbReference>
<dbReference type="Gene3D" id="3.20.20.140">
    <property type="entry name" value="Metal-dependent hydrolases"/>
    <property type="match status" value="1"/>
</dbReference>
<comment type="cofactor">
    <cofactor evidence="1">
        <name>Zn(2+)</name>
        <dbReference type="ChEBI" id="CHEBI:29105"/>
    </cofactor>
</comment>
<evidence type="ECO:0000256" key="3">
    <source>
        <dbReference type="ARBA" id="ARBA00012784"/>
    </source>
</evidence>
<evidence type="ECO:0000256" key="6">
    <source>
        <dbReference type="ARBA" id="ARBA00022833"/>
    </source>
</evidence>
<dbReference type="Proteomes" id="UP001595699">
    <property type="component" value="Unassembled WGS sequence"/>
</dbReference>
<protein>
    <recommendedName>
        <fullName evidence="3">adenosine deaminase</fullName>
        <ecNumber evidence="3">3.5.4.4</ecNumber>
    </recommendedName>
</protein>
<feature type="domain" description="Adenosine deaminase" evidence="7">
    <location>
        <begin position="10"/>
        <end position="342"/>
    </location>
</feature>
<dbReference type="PANTHER" id="PTHR11409:SF43">
    <property type="entry name" value="ADENOSINE DEAMINASE"/>
    <property type="match status" value="1"/>
</dbReference>
<dbReference type="InterPro" id="IPR032466">
    <property type="entry name" value="Metal_Hydrolase"/>
</dbReference>
<dbReference type="PANTHER" id="PTHR11409">
    <property type="entry name" value="ADENOSINE DEAMINASE"/>
    <property type="match status" value="1"/>
</dbReference>
<evidence type="ECO:0000313" key="8">
    <source>
        <dbReference type="EMBL" id="MFC3763692.1"/>
    </source>
</evidence>
<dbReference type="NCBIfam" id="NF006847">
    <property type="entry name" value="PRK09358.1-2"/>
    <property type="match status" value="1"/>
</dbReference>
<comment type="caution">
    <text evidence="8">The sequence shown here is derived from an EMBL/GenBank/DDBJ whole genome shotgun (WGS) entry which is preliminary data.</text>
</comment>
<name>A0ABV7YGF0_9ACTN</name>
<keyword evidence="5 8" id="KW-0378">Hydrolase</keyword>
<keyword evidence="4" id="KW-0479">Metal-binding</keyword>
<evidence type="ECO:0000256" key="2">
    <source>
        <dbReference type="ARBA" id="ARBA00006676"/>
    </source>
</evidence>
<dbReference type="SUPFAM" id="SSF51556">
    <property type="entry name" value="Metallo-dependent hydrolases"/>
    <property type="match status" value="1"/>
</dbReference>
<gene>
    <name evidence="8" type="ORF">ACFOUW_22835</name>
</gene>
<sequence length="347" mass="37679">MDLETLRRLPKIALHDHLDGGLRPATIVELAAEAGYGGLPTTDTEALHRWFVEAATSKSLLRYLETFAQTCAVMQTKDQLARVAAETAVDLADDGVVYAETRFAPEQHLEAGLSLDETVSAVLEGLRAGERESGGRIRMGLLLCAMRHTSRSVEIAELTLRHRDDGVSGYDIAGAEVGFPPIAHLEAFELLANAGMPVTIHAGEWLGPRPLAQAVHRCGAWRIGHGVSIAAEIDGDHLSPLATYVRDRRIPLEICPTSNVHTGGAASYEDHPIGRLDQLGFAVTVSSDNRLMSDTSTSQELKHVADAFDYGTDDIARLTLNAVDATFLPYLERERLWADVAKAYVSH</sequence>
<evidence type="ECO:0000259" key="7">
    <source>
        <dbReference type="Pfam" id="PF00962"/>
    </source>
</evidence>
<keyword evidence="6" id="KW-0862">Zinc</keyword>
<dbReference type="InterPro" id="IPR006330">
    <property type="entry name" value="Ado/ade_deaminase"/>
</dbReference>
<proteinExistence type="inferred from homology"/>
<evidence type="ECO:0000313" key="9">
    <source>
        <dbReference type="Proteomes" id="UP001595699"/>
    </source>
</evidence>
<dbReference type="RefSeq" id="WP_205118567.1">
    <property type="nucleotide sequence ID" value="NZ_JAFBCM010000001.1"/>
</dbReference>
<evidence type="ECO:0000256" key="1">
    <source>
        <dbReference type="ARBA" id="ARBA00001947"/>
    </source>
</evidence>
<dbReference type="EMBL" id="JBHRZH010000020">
    <property type="protein sequence ID" value="MFC3763692.1"/>
    <property type="molecule type" value="Genomic_DNA"/>
</dbReference>
<comment type="similarity">
    <text evidence="2">Belongs to the metallo-dependent hydrolases superfamily. Adenosine and AMP deaminases family.</text>
</comment>
<dbReference type="GO" id="GO:0016787">
    <property type="term" value="F:hydrolase activity"/>
    <property type="evidence" value="ECO:0007669"/>
    <property type="project" value="UniProtKB-KW"/>
</dbReference>
<dbReference type="InterPro" id="IPR001365">
    <property type="entry name" value="A_deaminase_dom"/>
</dbReference>
<dbReference type="EC" id="3.5.4.4" evidence="3"/>